<dbReference type="GO" id="GO:0004803">
    <property type="term" value="F:transposase activity"/>
    <property type="evidence" value="ECO:0007669"/>
    <property type="project" value="InterPro"/>
</dbReference>
<evidence type="ECO:0000313" key="3">
    <source>
        <dbReference type="Proteomes" id="UP000183206"/>
    </source>
</evidence>
<proteinExistence type="predicted"/>
<dbReference type="SUPFAM" id="SSF143422">
    <property type="entry name" value="Transposase IS200-like"/>
    <property type="match status" value="1"/>
</dbReference>
<dbReference type="Proteomes" id="UP000183206">
    <property type="component" value="Unassembled WGS sequence"/>
</dbReference>
<name>A0A1J4VBS7_9BACT</name>
<organism evidence="2 3">
    <name type="scientific">Candidatus Nomurabacteria bacterium CG1_02_47_685</name>
    <dbReference type="NCBI Taxonomy" id="1805282"/>
    <lineage>
        <taxon>Bacteria</taxon>
        <taxon>Candidatus Nomuraibacteriota</taxon>
    </lineage>
</organism>
<dbReference type="PANTHER" id="PTHR34322:SF2">
    <property type="entry name" value="TRANSPOSASE IS200-LIKE DOMAIN-CONTAINING PROTEIN"/>
    <property type="match status" value="1"/>
</dbReference>
<evidence type="ECO:0000259" key="1">
    <source>
        <dbReference type="SMART" id="SM01321"/>
    </source>
</evidence>
<dbReference type="GO" id="GO:0006313">
    <property type="term" value="P:DNA transposition"/>
    <property type="evidence" value="ECO:0007669"/>
    <property type="project" value="InterPro"/>
</dbReference>
<sequence>MQRKTPFAQGEFYHLYNRGTDKREIFLDERDYRRFQLLLYTANSAGVIRLDNFLTQVRLGRTYLKDGFLLPRGDTLVDIGAYCLMPNHFHLLLQEKRDGGISSFMQKLATAYSMYFNNRNKRTGGLFEGRFKAKRVDTDEYLKYLFAYVHLNPIKIIEPGWKETGIADRNAAIKYLTSYSFSSYVDYTKKETRLEQNILTYKAFPQYFMEVSSFEHFIKEWLNFNSDLDQRSMLE</sequence>
<dbReference type="GO" id="GO:0003677">
    <property type="term" value="F:DNA binding"/>
    <property type="evidence" value="ECO:0007669"/>
    <property type="project" value="InterPro"/>
</dbReference>
<dbReference type="InterPro" id="IPR002686">
    <property type="entry name" value="Transposase_17"/>
</dbReference>
<comment type="caution">
    <text evidence="2">The sequence shown here is derived from an EMBL/GenBank/DDBJ whole genome shotgun (WGS) entry which is preliminary data.</text>
</comment>
<accession>A0A1J4VBS7</accession>
<protein>
    <recommendedName>
        <fullName evidence="1">Transposase IS200-like domain-containing protein</fullName>
    </recommendedName>
</protein>
<gene>
    <name evidence="2" type="ORF">AUJ44_04140</name>
</gene>
<dbReference type="STRING" id="1805282.AUJ44_04140"/>
<dbReference type="InterPro" id="IPR036515">
    <property type="entry name" value="Transposase_17_sf"/>
</dbReference>
<dbReference type="AlphaFoldDB" id="A0A1J4VBS7"/>
<dbReference type="PANTHER" id="PTHR34322">
    <property type="entry name" value="TRANSPOSASE, Y1_TNP DOMAIN-CONTAINING"/>
    <property type="match status" value="1"/>
</dbReference>
<dbReference type="Pfam" id="PF01797">
    <property type="entry name" value="Y1_Tnp"/>
    <property type="match status" value="1"/>
</dbReference>
<dbReference type="EMBL" id="MNVO01000058">
    <property type="protein sequence ID" value="OIO31703.1"/>
    <property type="molecule type" value="Genomic_DNA"/>
</dbReference>
<dbReference type="SMART" id="SM01321">
    <property type="entry name" value="Y1_Tnp"/>
    <property type="match status" value="1"/>
</dbReference>
<reference evidence="2 3" key="1">
    <citation type="journal article" date="2016" name="Environ. Microbiol.">
        <title>Genomic resolution of a cold subsurface aquifer community provides metabolic insights for novel microbes adapted to high CO concentrations.</title>
        <authorList>
            <person name="Probst A.J."/>
            <person name="Castelle C.J."/>
            <person name="Singh A."/>
            <person name="Brown C.T."/>
            <person name="Anantharaman K."/>
            <person name="Sharon I."/>
            <person name="Hug L.A."/>
            <person name="Burstein D."/>
            <person name="Emerson J.B."/>
            <person name="Thomas B.C."/>
            <person name="Banfield J.F."/>
        </authorList>
    </citation>
    <scope>NUCLEOTIDE SEQUENCE [LARGE SCALE GENOMIC DNA]</scope>
    <source>
        <strain evidence="2">CG1_02_47_685</strain>
    </source>
</reference>
<evidence type="ECO:0000313" key="2">
    <source>
        <dbReference type="EMBL" id="OIO31703.1"/>
    </source>
</evidence>
<dbReference type="Gene3D" id="3.30.70.1290">
    <property type="entry name" value="Transposase IS200-like"/>
    <property type="match status" value="1"/>
</dbReference>
<feature type="domain" description="Transposase IS200-like" evidence="1">
    <location>
        <begin position="8"/>
        <end position="152"/>
    </location>
</feature>